<name>M1DAZ6_SOLTU</name>
<dbReference type="HOGENOM" id="CLU_2578530_0_0_1"/>
<protein>
    <submittedName>
        <fullName evidence="2">Uncharacterized protein</fullName>
    </submittedName>
</protein>
<dbReference type="AlphaFoldDB" id="M1DAZ6"/>
<dbReference type="InParanoid" id="M1DAZ6"/>
<evidence type="ECO:0000313" key="3">
    <source>
        <dbReference type="Proteomes" id="UP000011115"/>
    </source>
</evidence>
<evidence type="ECO:0000256" key="1">
    <source>
        <dbReference type="SAM" id="MobiDB-lite"/>
    </source>
</evidence>
<dbReference type="PaxDb" id="4113-PGSC0003DMT400086098"/>
<sequence length="81" mass="8814">MDGPTDHAGHTWVGSAAPHFGQLQPSLTRPHPRGDMTTSRAYIEGVEEDNVEQEVPLQAHLQALMDPIGESVTHADFRSAI</sequence>
<accession>M1DAZ6</accession>
<organism evidence="2 3">
    <name type="scientific">Solanum tuberosum</name>
    <name type="common">Potato</name>
    <dbReference type="NCBI Taxonomy" id="4113"/>
    <lineage>
        <taxon>Eukaryota</taxon>
        <taxon>Viridiplantae</taxon>
        <taxon>Streptophyta</taxon>
        <taxon>Embryophyta</taxon>
        <taxon>Tracheophyta</taxon>
        <taxon>Spermatophyta</taxon>
        <taxon>Magnoliopsida</taxon>
        <taxon>eudicotyledons</taxon>
        <taxon>Gunneridae</taxon>
        <taxon>Pentapetalae</taxon>
        <taxon>asterids</taxon>
        <taxon>lamiids</taxon>
        <taxon>Solanales</taxon>
        <taxon>Solanaceae</taxon>
        <taxon>Solanoideae</taxon>
        <taxon>Solaneae</taxon>
        <taxon>Solanum</taxon>
    </lineage>
</organism>
<dbReference type="Gramene" id="PGSC0003DMT400086098">
    <property type="protein sequence ID" value="PGSC0003DMT400086098"/>
    <property type="gene ID" value="PGSC0003DMG400035669"/>
</dbReference>
<evidence type="ECO:0000313" key="2">
    <source>
        <dbReference type="EnsemblPlants" id="PGSC0003DMT400086098"/>
    </source>
</evidence>
<reference evidence="3" key="1">
    <citation type="journal article" date="2011" name="Nature">
        <title>Genome sequence and analysis of the tuber crop potato.</title>
        <authorList>
            <consortium name="The Potato Genome Sequencing Consortium"/>
        </authorList>
    </citation>
    <scope>NUCLEOTIDE SEQUENCE [LARGE SCALE GENOMIC DNA]</scope>
    <source>
        <strain evidence="3">cv. DM1-3 516 R44</strain>
    </source>
</reference>
<dbReference type="Proteomes" id="UP000011115">
    <property type="component" value="Unassembled WGS sequence"/>
</dbReference>
<reference evidence="2" key="2">
    <citation type="submission" date="2015-06" db="UniProtKB">
        <authorList>
            <consortium name="EnsemblPlants"/>
        </authorList>
    </citation>
    <scope>IDENTIFICATION</scope>
    <source>
        <strain evidence="2">DM1-3 516 R44</strain>
    </source>
</reference>
<proteinExistence type="predicted"/>
<dbReference type="EnsemblPlants" id="PGSC0003DMT400086098">
    <property type="protein sequence ID" value="PGSC0003DMT400086098"/>
    <property type="gene ID" value="PGSC0003DMG400035669"/>
</dbReference>
<feature type="region of interest" description="Disordered" evidence="1">
    <location>
        <begin position="1"/>
        <end position="37"/>
    </location>
</feature>
<keyword evidence="3" id="KW-1185">Reference proteome</keyword>